<dbReference type="EMBL" id="JACIHP010000010">
    <property type="protein sequence ID" value="MBB4493400.1"/>
    <property type="molecule type" value="Genomic_DNA"/>
</dbReference>
<dbReference type="CDD" id="cd00093">
    <property type="entry name" value="HTH_XRE"/>
    <property type="match status" value="1"/>
</dbReference>
<keyword evidence="2" id="KW-1185">Reference proteome</keyword>
<gene>
    <name evidence="1" type="ORF">GGE40_005252</name>
</gene>
<reference evidence="1 2" key="1">
    <citation type="submission" date="2020-08" db="EMBL/GenBank/DDBJ databases">
        <title>Genomic Encyclopedia of Type Strains, Phase IV (KMG-V): Genome sequencing to study the core and pangenomes of soil and plant-associated prokaryotes.</title>
        <authorList>
            <person name="Whitman W."/>
        </authorList>
    </citation>
    <scope>NUCLEOTIDE SEQUENCE [LARGE SCALE GENOMIC DNA]</scope>
    <source>
        <strain evidence="1 2">SEMIA 461</strain>
    </source>
</reference>
<dbReference type="Gene3D" id="1.10.260.40">
    <property type="entry name" value="lambda repressor-like DNA-binding domains"/>
    <property type="match status" value="1"/>
</dbReference>
<dbReference type="RefSeq" id="WP_244555412.1">
    <property type="nucleotide sequence ID" value="NZ_JACIGS010000010.1"/>
</dbReference>
<comment type="caution">
    <text evidence="1">The sequence shown here is derived from an EMBL/GenBank/DDBJ whole genome shotgun (WGS) entry which is preliminary data.</text>
</comment>
<evidence type="ECO:0000313" key="2">
    <source>
        <dbReference type="Proteomes" id="UP000534590"/>
    </source>
</evidence>
<dbReference type="SUPFAM" id="SSF47413">
    <property type="entry name" value="lambda repressor-like DNA-binding domains"/>
    <property type="match status" value="1"/>
</dbReference>
<dbReference type="InterPro" id="IPR001387">
    <property type="entry name" value="Cro/C1-type_HTH"/>
</dbReference>
<evidence type="ECO:0000313" key="1">
    <source>
        <dbReference type="EMBL" id="MBB4493400.1"/>
    </source>
</evidence>
<sequence>MDIDITRRKTTTVFQSLGEQLLATRKKRDLSQPTLAERLGRNRARILELERDLANNRLGRDRLSLFAELCDTLDLVPVLNPKSRMESVRLLVDDIPAPRHSTEVPRAFDELFIDLDDDETKEG</sequence>
<accession>A0ABR6JEN4</accession>
<dbReference type="Proteomes" id="UP000534590">
    <property type="component" value="Unassembled WGS sequence"/>
</dbReference>
<proteinExistence type="predicted"/>
<name>A0ABR6JEN4_AGRRD</name>
<dbReference type="InterPro" id="IPR010982">
    <property type="entry name" value="Lambda_DNA-bd_dom_sf"/>
</dbReference>
<protein>
    <submittedName>
        <fullName evidence="1">Transcriptional regulator with XRE-family HTH domain</fullName>
    </submittedName>
</protein>
<organism evidence="1 2">
    <name type="scientific">Agrobacterium radiobacter</name>
    <dbReference type="NCBI Taxonomy" id="362"/>
    <lineage>
        <taxon>Bacteria</taxon>
        <taxon>Pseudomonadati</taxon>
        <taxon>Pseudomonadota</taxon>
        <taxon>Alphaproteobacteria</taxon>
        <taxon>Hyphomicrobiales</taxon>
        <taxon>Rhizobiaceae</taxon>
        <taxon>Rhizobium/Agrobacterium group</taxon>
        <taxon>Agrobacterium</taxon>
        <taxon>Agrobacterium tumefaciens complex</taxon>
    </lineage>
</organism>